<evidence type="ECO:0000259" key="5">
    <source>
        <dbReference type="Pfam" id="PF13476"/>
    </source>
</evidence>
<evidence type="ECO:0000256" key="2">
    <source>
        <dbReference type="ARBA" id="ARBA00011322"/>
    </source>
</evidence>
<dbReference type="OrthoDB" id="9795626at2"/>
<evidence type="ECO:0000313" key="6">
    <source>
        <dbReference type="EMBL" id="TDD13040.1"/>
    </source>
</evidence>
<dbReference type="RefSeq" id="WP_132516824.1">
    <property type="nucleotide sequence ID" value="NZ_SMKP01000188.1"/>
</dbReference>
<dbReference type="Pfam" id="PF13476">
    <property type="entry name" value="AAA_23"/>
    <property type="match status" value="1"/>
</dbReference>
<organism evidence="6 7">
    <name type="scientific">Nonomuraea diastatica</name>
    <dbReference type="NCBI Taxonomy" id="1848329"/>
    <lineage>
        <taxon>Bacteria</taxon>
        <taxon>Bacillati</taxon>
        <taxon>Actinomycetota</taxon>
        <taxon>Actinomycetes</taxon>
        <taxon>Streptosporangiales</taxon>
        <taxon>Streptosporangiaceae</taxon>
        <taxon>Nonomuraea</taxon>
    </lineage>
</organism>
<evidence type="ECO:0000313" key="7">
    <source>
        <dbReference type="Proteomes" id="UP000294543"/>
    </source>
</evidence>
<dbReference type="InterPro" id="IPR038729">
    <property type="entry name" value="Rad50/SbcC_AAA"/>
</dbReference>
<dbReference type="GO" id="GO:0016887">
    <property type="term" value="F:ATP hydrolysis activity"/>
    <property type="evidence" value="ECO:0007669"/>
    <property type="project" value="InterPro"/>
</dbReference>
<keyword evidence="7" id="KW-1185">Reference proteome</keyword>
<sequence>MRPHRLTFTAFGSFPGTETVDFDALAEAGLFLVHGPTGAGKTTILDALCFALYGQVPGQRNSARSLRCDHAPPTAGPAVTLEVTIRGRLLRIQRSPIWQRPKLRGAGFTEEKAKVVVSERRGSSWQGLTTRLDEAGHLVGELLGMNADQFCQVAMLPQGEFAKFLRAGGDERSKLLERLFTVKIFTQAEAWLAEHRKLAWREAQELRQQVDFAIKRVEEAAGDALLAAPGSSTSSAPPISSAPPTSSASPGSPMAEGAQGTRGETGGQEPRGAGRRPGNESATDQAGDAGRLTPEADPLRWAGALLAAARAVVEGATEEQAAAGRALRSARLRHEQAASLADRRRRHAEALTLRRTLDERADERADLQAMLDDAARADRVIPLVTAVRQRAEIATKARTLAADALARARPLLTT</sequence>
<evidence type="ECO:0000256" key="4">
    <source>
        <dbReference type="SAM" id="MobiDB-lite"/>
    </source>
</evidence>
<name>A0A4R4WHI3_9ACTN</name>
<gene>
    <name evidence="6" type="ORF">E1294_42395</name>
</gene>
<feature type="non-terminal residue" evidence="6">
    <location>
        <position position="414"/>
    </location>
</feature>
<dbReference type="Gene3D" id="3.40.50.300">
    <property type="entry name" value="P-loop containing nucleotide triphosphate hydrolases"/>
    <property type="match status" value="1"/>
</dbReference>
<proteinExistence type="inferred from homology"/>
<feature type="region of interest" description="Disordered" evidence="4">
    <location>
        <begin position="227"/>
        <end position="295"/>
    </location>
</feature>
<dbReference type="GO" id="GO:0006302">
    <property type="term" value="P:double-strand break repair"/>
    <property type="evidence" value="ECO:0007669"/>
    <property type="project" value="InterPro"/>
</dbReference>
<feature type="compositionally biased region" description="Low complexity" evidence="4">
    <location>
        <begin position="227"/>
        <end position="253"/>
    </location>
</feature>
<evidence type="ECO:0000256" key="3">
    <source>
        <dbReference type="ARBA" id="ARBA00013368"/>
    </source>
</evidence>
<dbReference type="SUPFAM" id="SSF52540">
    <property type="entry name" value="P-loop containing nucleoside triphosphate hydrolases"/>
    <property type="match status" value="1"/>
</dbReference>
<dbReference type="PANTHER" id="PTHR32114:SF2">
    <property type="entry name" value="ABC TRANSPORTER ABCH.3"/>
    <property type="match status" value="1"/>
</dbReference>
<evidence type="ECO:0000256" key="1">
    <source>
        <dbReference type="ARBA" id="ARBA00006930"/>
    </source>
</evidence>
<protein>
    <recommendedName>
        <fullName evidence="3">Nuclease SbcCD subunit C</fullName>
    </recommendedName>
</protein>
<dbReference type="PANTHER" id="PTHR32114">
    <property type="entry name" value="ABC TRANSPORTER ABCH.3"/>
    <property type="match status" value="1"/>
</dbReference>
<comment type="subunit">
    <text evidence="2">Heterodimer of SbcC and SbcD.</text>
</comment>
<dbReference type="InterPro" id="IPR027417">
    <property type="entry name" value="P-loop_NTPase"/>
</dbReference>
<comment type="similarity">
    <text evidence="1">Belongs to the SMC family. SbcC subfamily.</text>
</comment>
<dbReference type="Proteomes" id="UP000294543">
    <property type="component" value="Unassembled WGS sequence"/>
</dbReference>
<dbReference type="AlphaFoldDB" id="A0A4R4WHI3"/>
<comment type="caution">
    <text evidence="6">The sequence shown here is derived from an EMBL/GenBank/DDBJ whole genome shotgun (WGS) entry which is preliminary data.</text>
</comment>
<dbReference type="EMBL" id="SMKP01000188">
    <property type="protein sequence ID" value="TDD13040.1"/>
    <property type="molecule type" value="Genomic_DNA"/>
</dbReference>
<feature type="domain" description="Rad50/SbcC-type AAA" evidence="5">
    <location>
        <begin position="5"/>
        <end position="189"/>
    </location>
</feature>
<reference evidence="6 7" key="1">
    <citation type="submission" date="2019-03" db="EMBL/GenBank/DDBJ databases">
        <title>Draft genome sequences of novel Actinobacteria.</title>
        <authorList>
            <person name="Sahin N."/>
            <person name="Ay H."/>
            <person name="Saygin H."/>
        </authorList>
    </citation>
    <scope>NUCLEOTIDE SEQUENCE [LARGE SCALE GENOMIC DNA]</scope>
    <source>
        <strain evidence="6 7">KC712</strain>
    </source>
</reference>
<accession>A0A4R4WHI3</accession>